<feature type="compositionally biased region" description="Low complexity" evidence="1">
    <location>
        <begin position="291"/>
        <end position="305"/>
    </location>
</feature>
<comment type="caution">
    <text evidence="2">The sequence shown here is derived from an EMBL/GenBank/DDBJ whole genome shotgun (WGS) entry which is preliminary data.</text>
</comment>
<evidence type="ECO:0000256" key="1">
    <source>
        <dbReference type="SAM" id="MobiDB-lite"/>
    </source>
</evidence>
<proteinExistence type="predicted"/>
<sequence>MATAPHASLANSKNRANSHLRPRPSRSTLIGGHLRIASYKQTGREQIALCGSLSHILVALLALGPRPPFLLSSPPTNHVGLDPLHCPFPNSSPSLAVFQRLPTLSISPFCGLPSPWASLSDESGSTLGPRTTTLGHFWPPVLWRDLPPPRAPTSSEPAVSVILDGTGHRRRPWPRVVVRGPSVDPLSSDNDAHYEAGFHSLHYLPDDVVLSVAFNIEGCLMDRGGKRAGLEWTPSTIIVHGRVADDDSSTDSSPAKQPDSSPAKRPRQEALSADVLLGKTPVKKAKTGSTDSLAAGSPSASSSDDVFGGPEPLRKSKRSRKGKEKEDRDFVR</sequence>
<feature type="region of interest" description="Disordered" evidence="1">
    <location>
        <begin position="243"/>
        <end position="332"/>
    </location>
</feature>
<accession>A0A1E3J0F8</accession>
<dbReference type="OrthoDB" id="10576110at2759"/>
<protein>
    <submittedName>
        <fullName evidence="2">Uncharacterized protein</fullName>
    </submittedName>
</protein>
<dbReference type="EMBL" id="AWGH01000015">
    <property type="protein sequence ID" value="ODN94363.1"/>
    <property type="molecule type" value="Genomic_DNA"/>
</dbReference>
<dbReference type="AlphaFoldDB" id="A0A1E3J0F8"/>
<organism evidence="2 3">
    <name type="scientific">Cryptococcus wingfieldii CBS 7118</name>
    <dbReference type="NCBI Taxonomy" id="1295528"/>
    <lineage>
        <taxon>Eukaryota</taxon>
        <taxon>Fungi</taxon>
        <taxon>Dikarya</taxon>
        <taxon>Basidiomycota</taxon>
        <taxon>Agaricomycotina</taxon>
        <taxon>Tremellomycetes</taxon>
        <taxon>Tremellales</taxon>
        <taxon>Cryptococcaceae</taxon>
        <taxon>Cryptococcus</taxon>
    </lineage>
</organism>
<evidence type="ECO:0000313" key="2">
    <source>
        <dbReference type="EMBL" id="ODN94363.1"/>
    </source>
</evidence>
<feature type="region of interest" description="Disordered" evidence="1">
    <location>
        <begin position="1"/>
        <end position="27"/>
    </location>
</feature>
<name>A0A1E3J0F8_9TREE</name>
<dbReference type="RefSeq" id="XP_019030894.1">
    <property type="nucleotide sequence ID" value="XM_019177313.1"/>
</dbReference>
<dbReference type="GeneID" id="30194435"/>
<gene>
    <name evidence="2" type="ORF">L198_05222</name>
</gene>
<reference evidence="2 3" key="1">
    <citation type="submission" date="2016-06" db="EMBL/GenBank/DDBJ databases">
        <title>Evolution of pathogenesis and genome organization in the Tremellales.</title>
        <authorList>
            <person name="Cuomo C."/>
            <person name="Litvintseva A."/>
            <person name="Heitman J."/>
            <person name="Chen Y."/>
            <person name="Sun S."/>
            <person name="Springer D."/>
            <person name="Dromer F."/>
            <person name="Young S."/>
            <person name="Zeng Q."/>
            <person name="Chapman S."/>
            <person name="Gujja S."/>
            <person name="Saif S."/>
            <person name="Birren B."/>
        </authorList>
    </citation>
    <scope>NUCLEOTIDE SEQUENCE [LARGE SCALE GENOMIC DNA]</scope>
    <source>
        <strain evidence="2 3">CBS 7118</strain>
    </source>
</reference>
<keyword evidence="3" id="KW-1185">Reference proteome</keyword>
<evidence type="ECO:0000313" key="3">
    <source>
        <dbReference type="Proteomes" id="UP000094819"/>
    </source>
</evidence>
<dbReference type="Proteomes" id="UP000094819">
    <property type="component" value="Unassembled WGS sequence"/>
</dbReference>
<feature type="compositionally biased region" description="Basic and acidic residues" evidence="1">
    <location>
        <begin position="323"/>
        <end position="332"/>
    </location>
</feature>